<protein>
    <submittedName>
        <fullName evidence="5">Oligopeptide/dipeptide ABC transporter ATP-binding protein</fullName>
    </submittedName>
</protein>
<dbReference type="SUPFAM" id="SSF52540">
    <property type="entry name" value="P-loop containing nucleoside triphosphate hydrolases"/>
    <property type="match status" value="1"/>
</dbReference>
<dbReference type="Pfam" id="PF08352">
    <property type="entry name" value="oligo_HPY"/>
    <property type="match status" value="1"/>
</dbReference>
<dbReference type="AlphaFoldDB" id="A0ABD5RGF0"/>
<dbReference type="GO" id="GO:0005524">
    <property type="term" value="F:ATP binding"/>
    <property type="evidence" value="ECO:0007669"/>
    <property type="project" value="UniProtKB-KW"/>
</dbReference>
<dbReference type="InterPro" id="IPR050319">
    <property type="entry name" value="ABC_transp_ATP-bind"/>
</dbReference>
<dbReference type="NCBIfam" id="TIGR01727">
    <property type="entry name" value="oligo_HPY"/>
    <property type="match status" value="1"/>
</dbReference>
<dbReference type="PROSITE" id="PS50893">
    <property type="entry name" value="ABC_TRANSPORTER_2"/>
    <property type="match status" value="1"/>
</dbReference>
<dbReference type="EMBL" id="JBHSKX010000004">
    <property type="protein sequence ID" value="MFC5369023.1"/>
    <property type="molecule type" value="Genomic_DNA"/>
</dbReference>
<dbReference type="InterPro" id="IPR003593">
    <property type="entry name" value="AAA+_ATPase"/>
</dbReference>
<proteinExistence type="predicted"/>
<organism evidence="5 6">
    <name type="scientific">Salinirubrum litoreum</name>
    <dbReference type="NCBI Taxonomy" id="1126234"/>
    <lineage>
        <taxon>Archaea</taxon>
        <taxon>Methanobacteriati</taxon>
        <taxon>Methanobacteriota</taxon>
        <taxon>Stenosarchaea group</taxon>
        <taxon>Halobacteria</taxon>
        <taxon>Halobacteriales</taxon>
        <taxon>Haloferacaceae</taxon>
        <taxon>Salinirubrum</taxon>
    </lineage>
</organism>
<feature type="domain" description="ABC transporter" evidence="4">
    <location>
        <begin position="6"/>
        <end position="263"/>
    </location>
</feature>
<dbReference type="InterPro" id="IPR027417">
    <property type="entry name" value="P-loop_NTPase"/>
</dbReference>
<dbReference type="InterPro" id="IPR013563">
    <property type="entry name" value="Oligopep_ABC_C"/>
</dbReference>
<keyword evidence="3 5" id="KW-0067">ATP-binding</keyword>
<dbReference type="Pfam" id="PF00005">
    <property type="entry name" value="ABC_tran"/>
    <property type="match status" value="1"/>
</dbReference>
<dbReference type="GO" id="GO:0055085">
    <property type="term" value="P:transmembrane transport"/>
    <property type="evidence" value="ECO:0007669"/>
    <property type="project" value="UniProtKB-ARBA"/>
</dbReference>
<reference evidence="5 6" key="1">
    <citation type="journal article" date="2019" name="Int. J. Syst. Evol. Microbiol.">
        <title>The Global Catalogue of Microorganisms (GCM) 10K type strain sequencing project: providing services to taxonomists for standard genome sequencing and annotation.</title>
        <authorList>
            <consortium name="The Broad Institute Genomics Platform"/>
            <consortium name="The Broad Institute Genome Sequencing Center for Infectious Disease"/>
            <person name="Wu L."/>
            <person name="Ma J."/>
        </authorList>
    </citation>
    <scope>NUCLEOTIDE SEQUENCE [LARGE SCALE GENOMIC DNA]</scope>
    <source>
        <strain evidence="5 6">CGMCC 1.12237</strain>
    </source>
</reference>
<evidence type="ECO:0000256" key="3">
    <source>
        <dbReference type="ARBA" id="ARBA00022840"/>
    </source>
</evidence>
<dbReference type="PANTHER" id="PTHR43776:SF8">
    <property type="entry name" value="ABC TRANSPORTER, ATP-BINDING PROTEIN"/>
    <property type="match status" value="1"/>
</dbReference>
<accession>A0ABD5RGF0</accession>
<dbReference type="Gene3D" id="3.40.50.300">
    <property type="entry name" value="P-loop containing nucleotide triphosphate hydrolases"/>
    <property type="match status" value="1"/>
</dbReference>
<dbReference type="PANTHER" id="PTHR43776">
    <property type="entry name" value="TRANSPORT ATP-BINDING PROTEIN"/>
    <property type="match status" value="1"/>
</dbReference>
<comment type="caution">
    <text evidence="5">The sequence shown here is derived from an EMBL/GenBank/DDBJ whole genome shotgun (WGS) entry which is preliminary data.</text>
</comment>
<keyword evidence="6" id="KW-1185">Reference proteome</keyword>
<evidence type="ECO:0000256" key="2">
    <source>
        <dbReference type="ARBA" id="ARBA00022741"/>
    </source>
</evidence>
<dbReference type="Proteomes" id="UP001596201">
    <property type="component" value="Unassembled WGS sequence"/>
</dbReference>
<dbReference type="PROSITE" id="PS00211">
    <property type="entry name" value="ABC_TRANSPORTER_1"/>
    <property type="match status" value="1"/>
</dbReference>
<dbReference type="RefSeq" id="WP_227231080.1">
    <property type="nucleotide sequence ID" value="NZ_JAJCVJ010000003.1"/>
</dbReference>
<dbReference type="FunFam" id="3.40.50.300:FF:000016">
    <property type="entry name" value="Oligopeptide ABC transporter ATP-binding component"/>
    <property type="match status" value="1"/>
</dbReference>
<dbReference type="CDD" id="cd03257">
    <property type="entry name" value="ABC_NikE_OppD_transporters"/>
    <property type="match status" value="1"/>
</dbReference>
<dbReference type="SMART" id="SM00382">
    <property type="entry name" value="AAA"/>
    <property type="match status" value="1"/>
</dbReference>
<evidence type="ECO:0000313" key="6">
    <source>
        <dbReference type="Proteomes" id="UP001596201"/>
    </source>
</evidence>
<name>A0ABD5RGF0_9EURY</name>
<evidence type="ECO:0000259" key="4">
    <source>
        <dbReference type="PROSITE" id="PS50893"/>
    </source>
</evidence>
<evidence type="ECO:0000313" key="5">
    <source>
        <dbReference type="EMBL" id="MFC5369023.1"/>
    </source>
</evidence>
<sequence length="346" mass="38569">MAPTVIDVENLEKRFPVETGLLPELLGTQRHVHAVDGVSFSIEEGEIFGLAGESGCGKTTTGRCLARLEDPSDGTIHFGDGTQNVATLRGDDLTAYRRDVQMVFQDPYSSINDRFRVGRWIREPLVIHDIGDEESRDAKVLDTLAQCGLRPPEQFVEQFPHELSGGQRQRVALARAMVLDPAFLVADEPTSMLDVSVRAGVLGVFKRLVEEQSVTILYISHDLSLLRYICDRIGIMYRGELMEIGDAEAVLRSPKHPYTQSLLAAVPRVDPTTDRERVTIPPDVQEKFGASEGCPFKDRCTYRFDRCDENVTLLSPDEDDGNPTDQQVACHLYDPATERPRPDQEG</sequence>
<gene>
    <name evidence="5" type="ORF">ACFPJ5_19015</name>
</gene>
<evidence type="ECO:0000256" key="1">
    <source>
        <dbReference type="ARBA" id="ARBA00022448"/>
    </source>
</evidence>
<keyword evidence="1" id="KW-0813">Transport</keyword>
<dbReference type="InterPro" id="IPR017871">
    <property type="entry name" value="ABC_transporter-like_CS"/>
</dbReference>
<keyword evidence="2" id="KW-0547">Nucleotide-binding</keyword>
<dbReference type="InterPro" id="IPR003439">
    <property type="entry name" value="ABC_transporter-like_ATP-bd"/>
</dbReference>